<dbReference type="EMBL" id="BMXA01000002">
    <property type="protein sequence ID" value="GHA03389.1"/>
    <property type="molecule type" value="Genomic_DNA"/>
</dbReference>
<name>A0A918VKC2_9GAMM</name>
<reference evidence="1" key="2">
    <citation type="submission" date="2020-09" db="EMBL/GenBank/DDBJ databases">
        <authorList>
            <person name="Sun Q."/>
            <person name="Kim S."/>
        </authorList>
    </citation>
    <scope>NUCLEOTIDE SEQUENCE</scope>
    <source>
        <strain evidence="1">KCTC 12711</strain>
    </source>
</reference>
<dbReference type="SUPFAM" id="SSF48403">
    <property type="entry name" value="Ankyrin repeat"/>
    <property type="match status" value="1"/>
</dbReference>
<evidence type="ECO:0008006" key="3">
    <source>
        <dbReference type="Google" id="ProtNLM"/>
    </source>
</evidence>
<dbReference type="Proteomes" id="UP000614811">
    <property type="component" value="Unassembled WGS sequence"/>
</dbReference>
<evidence type="ECO:0000313" key="2">
    <source>
        <dbReference type="Proteomes" id="UP000614811"/>
    </source>
</evidence>
<evidence type="ECO:0000313" key="1">
    <source>
        <dbReference type="EMBL" id="GHA03389.1"/>
    </source>
</evidence>
<dbReference type="Gene3D" id="1.25.40.20">
    <property type="entry name" value="Ankyrin repeat-containing domain"/>
    <property type="match status" value="1"/>
</dbReference>
<dbReference type="RefSeq" id="WP_189399001.1">
    <property type="nucleotide sequence ID" value="NZ_BMXA01000002.1"/>
</dbReference>
<reference evidence="1" key="1">
    <citation type="journal article" date="2014" name="Int. J. Syst. Evol. Microbiol.">
        <title>Complete genome sequence of Corynebacterium casei LMG S-19264T (=DSM 44701T), isolated from a smear-ripened cheese.</title>
        <authorList>
            <consortium name="US DOE Joint Genome Institute (JGI-PGF)"/>
            <person name="Walter F."/>
            <person name="Albersmeier A."/>
            <person name="Kalinowski J."/>
            <person name="Ruckert C."/>
        </authorList>
    </citation>
    <scope>NUCLEOTIDE SEQUENCE</scope>
    <source>
        <strain evidence="1">KCTC 12711</strain>
    </source>
</reference>
<protein>
    <recommendedName>
        <fullName evidence="3">Ankyrin repeat domain-containing protein</fullName>
    </recommendedName>
</protein>
<gene>
    <name evidence="1" type="ORF">GCM10008090_10550</name>
</gene>
<dbReference type="AlphaFoldDB" id="A0A918VKC2"/>
<keyword evidence="2" id="KW-1185">Reference proteome</keyword>
<comment type="caution">
    <text evidence="1">The sequence shown here is derived from an EMBL/GenBank/DDBJ whole genome shotgun (WGS) entry which is preliminary data.</text>
</comment>
<accession>A0A918VKC2</accession>
<proteinExistence type="predicted"/>
<dbReference type="InterPro" id="IPR036770">
    <property type="entry name" value="Ankyrin_rpt-contain_sf"/>
</dbReference>
<sequence>MSEFTATIDAYFEDAQQQEKLLDLLRNKKIIEIENENFSIQNCSVDEVVNFTLWAGGHDQTKLVTDWLSSFSPKLSIVECFSDESEKRLAFENGKKKSLKLVLNGFSLISKNYEAGLIFQGGVRKATAYLKSNDVDVLDTFQGERHIDRIFDRYDPDHDTKIFEILIEQGKITTDLVLDGSCPEAGDGVVAAFCMNTGLVIKMLNNGGDANIIDHHSGKNLLCDFYFTPDQECLRELQSLLSLGVDVNHKDHHGRQPIEYFFNNLHQAVGCSESDEDIFLKQLKLLIEYGATPHFIDKHGFGCLFYAQGFDQISRFLNKNFAGLKVVEKPEEFEQLLLKYLGISDSRDNEASVLHKYIHYDLLNLLSVTEFRKFFINPKFLKEKAMVLRRIVEYLDEVLILDSNDLLNVLCEVGVPITGVYTQSSYYWTEWKVPKIEETRNIKQRLEDENIFEKLNSGCRLKNEWGEKHINGQDDINLLAKYCSDKLLEDIKRQYKEQGKRVPLGSYLSYHLEKTINQASRSWGEHIWIGSSSAVIEMPKNNFKIVKLEEAFELPEFEVLSNALAP</sequence>
<organism evidence="1 2">
    <name type="scientific">Arenicella chitinivorans</name>
    <dbReference type="NCBI Taxonomy" id="1329800"/>
    <lineage>
        <taxon>Bacteria</taxon>
        <taxon>Pseudomonadati</taxon>
        <taxon>Pseudomonadota</taxon>
        <taxon>Gammaproteobacteria</taxon>
        <taxon>Arenicellales</taxon>
        <taxon>Arenicellaceae</taxon>
        <taxon>Arenicella</taxon>
    </lineage>
</organism>